<name>A0AB34HGE6_ESCRO</name>
<evidence type="ECO:0000313" key="3">
    <source>
        <dbReference type="Proteomes" id="UP001159641"/>
    </source>
</evidence>
<evidence type="ECO:0000256" key="1">
    <source>
        <dbReference type="SAM" id="Coils"/>
    </source>
</evidence>
<dbReference type="EMBL" id="JAIQCJ010001380">
    <property type="protein sequence ID" value="KAJ8790090.1"/>
    <property type="molecule type" value="Genomic_DNA"/>
</dbReference>
<feature type="coiled-coil region" evidence="1">
    <location>
        <begin position="107"/>
        <end position="134"/>
    </location>
</feature>
<dbReference type="AlphaFoldDB" id="A0AB34HGE6"/>
<dbReference type="Proteomes" id="UP001159641">
    <property type="component" value="Unassembled WGS sequence"/>
</dbReference>
<protein>
    <submittedName>
        <fullName evidence="2">Uncharacterized protein</fullName>
    </submittedName>
</protein>
<sequence length="178" mass="21078">MVHIVLGFDTDNSSVVFLEQGFLTQSTQVKVVNLREAERKLQLQNEEIKMKVLERDNVVRELESTLEHLKLQCDRRLTLQQKEHEQNMQLLLHHFKEQDGEGIVETLKNYGDKIQQLERELYFYKKTSRDLKKKLKELVGEAIRRQLVPSESKRFSVTCHSNTVAWFVVEPFPLDWII</sequence>
<keyword evidence="1" id="KW-0175">Coiled coil</keyword>
<accession>A0AB34HGE6</accession>
<organism evidence="2 3">
    <name type="scientific">Eschrichtius robustus</name>
    <name type="common">California gray whale</name>
    <name type="synonym">Eschrichtius gibbosus</name>
    <dbReference type="NCBI Taxonomy" id="9764"/>
    <lineage>
        <taxon>Eukaryota</taxon>
        <taxon>Metazoa</taxon>
        <taxon>Chordata</taxon>
        <taxon>Craniata</taxon>
        <taxon>Vertebrata</taxon>
        <taxon>Euteleostomi</taxon>
        <taxon>Mammalia</taxon>
        <taxon>Eutheria</taxon>
        <taxon>Laurasiatheria</taxon>
        <taxon>Artiodactyla</taxon>
        <taxon>Whippomorpha</taxon>
        <taxon>Cetacea</taxon>
        <taxon>Mysticeti</taxon>
        <taxon>Eschrichtiidae</taxon>
        <taxon>Eschrichtius</taxon>
    </lineage>
</organism>
<keyword evidence="3" id="KW-1185">Reference proteome</keyword>
<proteinExistence type="predicted"/>
<gene>
    <name evidence="2" type="ORF">J1605_021528</name>
</gene>
<reference evidence="2 3" key="1">
    <citation type="submission" date="2022-11" db="EMBL/GenBank/DDBJ databases">
        <title>Whole genome sequence of Eschrichtius robustus ER-17-0199.</title>
        <authorList>
            <person name="Bruniche-Olsen A."/>
            <person name="Black A.N."/>
            <person name="Fields C.J."/>
            <person name="Walden K."/>
            <person name="Dewoody J.A."/>
        </authorList>
    </citation>
    <scope>NUCLEOTIDE SEQUENCE [LARGE SCALE GENOMIC DNA]</scope>
    <source>
        <strain evidence="2">ER-17-0199</strain>
        <tissue evidence="2">Blubber</tissue>
    </source>
</reference>
<comment type="caution">
    <text evidence="2">The sequence shown here is derived from an EMBL/GenBank/DDBJ whole genome shotgun (WGS) entry which is preliminary data.</text>
</comment>
<evidence type="ECO:0000313" key="2">
    <source>
        <dbReference type="EMBL" id="KAJ8790090.1"/>
    </source>
</evidence>